<comment type="caution">
    <text evidence="3">The sequence shown here is derived from an EMBL/GenBank/DDBJ whole genome shotgun (WGS) entry which is preliminary data.</text>
</comment>
<dbReference type="PANTHER" id="PTHR30007:SF0">
    <property type="entry name" value="TRANSPOSASE"/>
    <property type="match status" value="1"/>
</dbReference>
<keyword evidence="1" id="KW-0472">Membrane</keyword>
<protein>
    <recommendedName>
        <fullName evidence="2">Transposase IS4-like domain-containing protein</fullName>
    </recommendedName>
</protein>
<evidence type="ECO:0000313" key="3">
    <source>
        <dbReference type="EMBL" id="KAA6314073.1"/>
    </source>
</evidence>
<feature type="domain" description="Transposase IS4-like" evidence="2">
    <location>
        <begin position="4"/>
        <end position="84"/>
    </location>
</feature>
<evidence type="ECO:0000256" key="1">
    <source>
        <dbReference type="SAM" id="Phobius"/>
    </source>
</evidence>
<reference evidence="3" key="1">
    <citation type="submission" date="2019-03" db="EMBL/GenBank/DDBJ databases">
        <title>Single cell metagenomics reveals metabolic interactions within the superorganism composed of flagellate Streblomastix strix and complex community of Bacteroidetes bacteria on its surface.</title>
        <authorList>
            <person name="Treitli S.C."/>
            <person name="Kolisko M."/>
            <person name="Husnik F."/>
            <person name="Keeling P."/>
            <person name="Hampl V."/>
        </authorList>
    </citation>
    <scope>NUCLEOTIDE SEQUENCE</scope>
    <source>
        <strain evidence="3">STM</strain>
    </source>
</reference>
<dbReference type="EMBL" id="SNRY01005802">
    <property type="protein sequence ID" value="KAA6314073.1"/>
    <property type="molecule type" value="Genomic_DNA"/>
</dbReference>
<keyword evidence="1" id="KW-1133">Transmembrane helix</keyword>
<keyword evidence="1" id="KW-0812">Transmembrane</keyword>
<sequence>MNKIYADGGYRGELAERVKNLFGWEMVITLRSDKSTDFKPLPKRWVVERTFSWFENFRRLTKNYEYTISSSQAMIYLAFIALMLNKTTFL</sequence>
<dbReference type="Pfam" id="PF01609">
    <property type="entry name" value="DDE_Tnp_1"/>
    <property type="match status" value="1"/>
</dbReference>
<dbReference type="AlphaFoldDB" id="A0A5J4Q0F4"/>
<gene>
    <name evidence="3" type="ORF">EZS27_035258</name>
</gene>
<accession>A0A5J4Q0F4</accession>
<feature type="transmembrane region" description="Helical" evidence="1">
    <location>
        <begin position="66"/>
        <end position="84"/>
    </location>
</feature>
<dbReference type="GO" id="GO:0003677">
    <property type="term" value="F:DNA binding"/>
    <property type="evidence" value="ECO:0007669"/>
    <property type="project" value="InterPro"/>
</dbReference>
<dbReference type="InterPro" id="IPR002559">
    <property type="entry name" value="Transposase_11"/>
</dbReference>
<dbReference type="GO" id="GO:0006313">
    <property type="term" value="P:DNA transposition"/>
    <property type="evidence" value="ECO:0007669"/>
    <property type="project" value="InterPro"/>
</dbReference>
<name>A0A5J4Q0F4_9ZZZZ</name>
<dbReference type="PANTHER" id="PTHR30007">
    <property type="entry name" value="PHP DOMAIN PROTEIN"/>
    <property type="match status" value="1"/>
</dbReference>
<organism evidence="3">
    <name type="scientific">termite gut metagenome</name>
    <dbReference type="NCBI Taxonomy" id="433724"/>
    <lineage>
        <taxon>unclassified sequences</taxon>
        <taxon>metagenomes</taxon>
        <taxon>organismal metagenomes</taxon>
    </lineage>
</organism>
<evidence type="ECO:0000259" key="2">
    <source>
        <dbReference type="Pfam" id="PF01609"/>
    </source>
</evidence>
<proteinExistence type="predicted"/>
<dbReference type="GO" id="GO:0004803">
    <property type="term" value="F:transposase activity"/>
    <property type="evidence" value="ECO:0007669"/>
    <property type="project" value="InterPro"/>
</dbReference>